<dbReference type="PANTHER" id="PTHR13258:SF0">
    <property type="entry name" value="SYNDETIN"/>
    <property type="match status" value="1"/>
</dbReference>
<accession>A0A183GLF6</accession>
<organism evidence="6 7">
    <name type="scientific">Heligmosomoides polygyrus</name>
    <name type="common">Parasitic roundworm</name>
    <dbReference type="NCBI Taxonomy" id="6339"/>
    <lineage>
        <taxon>Eukaryota</taxon>
        <taxon>Metazoa</taxon>
        <taxon>Ecdysozoa</taxon>
        <taxon>Nematoda</taxon>
        <taxon>Chromadorea</taxon>
        <taxon>Rhabditida</taxon>
        <taxon>Rhabditina</taxon>
        <taxon>Rhabditomorpha</taxon>
        <taxon>Strongyloidea</taxon>
        <taxon>Heligmosomidae</taxon>
        <taxon>Heligmosomoides</taxon>
    </lineage>
</organism>
<dbReference type="OrthoDB" id="10263345at2759"/>
<gene>
    <name evidence="5" type="ORF">HPBE_LOCUS23525</name>
</gene>
<feature type="domain" description="Vacuolar protein sorting-associated protein 54 N-terminal" evidence="4">
    <location>
        <begin position="125"/>
        <end position="414"/>
    </location>
</feature>
<dbReference type="Proteomes" id="UP000050761">
    <property type="component" value="Unassembled WGS sequence"/>
</dbReference>
<keyword evidence="3" id="KW-0175">Coiled coil</keyword>
<evidence type="ECO:0000259" key="4">
    <source>
        <dbReference type="Pfam" id="PF10475"/>
    </source>
</evidence>
<dbReference type="Pfam" id="PF10475">
    <property type="entry name" value="Vps54_N"/>
    <property type="match status" value="1"/>
</dbReference>
<evidence type="ECO:0000256" key="3">
    <source>
        <dbReference type="ARBA" id="ARBA00023054"/>
    </source>
</evidence>
<evidence type="ECO:0000256" key="1">
    <source>
        <dbReference type="ARBA" id="ARBA00022448"/>
    </source>
</evidence>
<proteinExistence type="predicted"/>
<dbReference type="InterPro" id="IPR019515">
    <property type="entry name" value="VPS54_N"/>
</dbReference>
<dbReference type="GO" id="GO:0042147">
    <property type="term" value="P:retrograde transport, endosome to Golgi"/>
    <property type="evidence" value="ECO:0007669"/>
    <property type="project" value="InterPro"/>
</dbReference>
<dbReference type="GO" id="GO:1990745">
    <property type="term" value="C:EARP complex"/>
    <property type="evidence" value="ECO:0007669"/>
    <property type="project" value="InterPro"/>
</dbReference>
<dbReference type="GO" id="GO:0000149">
    <property type="term" value="F:SNARE binding"/>
    <property type="evidence" value="ECO:0007669"/>
    <property type="project" value="TreeGrafter"/>
</dbReference>
<accession>A0A3P8D7G9</accession>
<evidence type="ECO:0000313" key="6">
    <source>
        <dbReference type="Proteomes" id="UP000050761"/>
    </source>
</evidence>
<keyword evidence="2" id="KW-0653">Protein transport</keyword>
<dbReference type="EMBL" id="UZAH01035162">
    <property type="protein sequence ID" value="VDP39390.1"/>
    <property type="molecule type" value="Genomic_DNA"/>
</dbReference>
<evidence type="ECO:0000313" key="7">
    <source>
        <dbReference type="WBParaSite" id="HPBE_0002352601-mRNA-1"/>
    </source>
</evidence>
<dbReference type="WBParaSite" id="HPBE_0002352601-mRNA-1">
    <property type="protein sequence ID" value="HPBE_0002352601-mRNA-1"/>
    <property type="gene ID" value="HPBE_0002352601"/>
</dbReference>
<dbReference type="InterPro" id="IPR040047">
    <property type="entry name" value="VPS50"/>
</dbReference>
<evidence type="ECO:0000313" key="5">
    <source>
        <dbReference type="EMBL" id="VDP39390.1"/>
    </source>
</evidence>
<name>A0A183GLF6_HELPZ</name>
<dbReference type="PANTHER" id="PTHR13258">
    <property type="entry name" value="SYNDETIN"/>
    <property type="match status" value="1"/>
</dbReference>
<dbReference type="GO" id="GO:0015031">
    <property type="term" value="P:protein transport"/>
    <property type="evidence" value="ECO:0007669"/>
    <property type="project" value="UniProtKB-KW"/>
</dbReference>
<keyword evidence="6" id="KW-1185">Reference proteome</keyword>
<evidence type="ECO:0000256" key="2">
    <source>
        <dbReference type="ARBA" id="ARBA00022927"/>
    </source>
</evidence>
<reference evidence="7" key="2">
    <citation type="submission" date="2019-09" db="UniProtKB">
        <authorList>
            <consortium name="WormBaseParasite"/>
        </authorList>
    </citation>
    <scope>IDENTIFICATION</scope>
</reference>
<dbReference type="GO" id="GO:0032456">
    <property type="term" value="P:endocytic recycling"/>
    <property type="evidence" value="ECO:0007669"/>
    <property type="project" value="InterPro"/>
</dbReference>
<protein>
    <submittedName>
        <fullName evidence="7">Vps54_N domain-containing protein</fullName>
    </submittedName>
</protein>
<sequence length="635" mass="72413">MDTDISRETYEKPPSSRFFSDSGRLFQWWNAELRLPSCRMDSLECQGSFEGKNSMERFRTSLSKTLKTFGDSFSEDASMEDMSDYVLSPHDGVLSQDNEAGVSGITKISSRPGAAVVSESDDDIIDSIDASYFIEDDFCAIDYELKKLFGIDLRLDDIDRERLRLKSQLQVVSKKISTLIMEKSPSYGTQIDDMDCIRGSLKELISRIREVRRSLGAAQSKSRTALAILANEKKKRMLRSLHSTLRIIKTLYETEFHLRDCIEDGNFPVAIRVCLEAKEAANTYRHFNCVSDLMTKLVGSTNLIESALDSALADCTIVFDQDRYALIYSAFSMLNKVEPASKKLVASFVSTIKRSSQKIVEERCKAYHGVPGAPEVAYEELCQHISGDQIVSTVRELGYVMCKILTIYHTILRFHSEDDERKRMSNAADDASLGVMVNQMTTSLLPVFRMALSRMHVLLGNQDFSTLNFDQLLDIVDMANRFRRFGRTYFGSPSDELAVALEKQAVMYFVRYHSERTDELRMFLENECFTLCPVPHQFTIFDLQDFTFLEECRKREEDVSAPKTNGNGEQSFSMIPVDFVNPFGSAEIEVQLLMFLHFCTICRVSQKMYNCLKCDNFTHSKCTEEVKGSYERARK</sequence>
<dbReference type="AlphaFoldDB" id="A0A183GLF6"/>
<reference evidence="5 6" key="1">
    <citation type="submission" date="2018-11" db="EMBL/GenBank/DDBJ databases">
        <authorList>
            <consortium name="Pathogen Informatics"/>
        </authorList>
    </citation>
    <scope>NUCLEOTIDE SEQUENCE [LARGE SCALE GENOMIC DNA]</scope>
</reference>
<dbReference type="GO" id="GO:0005829">
    <property type="term" value="C:cytosol"/>
    <property type="evidence" value="ECO:0007669"/>
    <property type="project" value="GOC"/>
</dbReference>
<keyword evidence="1" id="KW-0813">Transport</keyword>